<evidence type="ECO:0000313" key="3">
    <source>
        <dbReference type="Proteomes" id="UP000235145"/>
    </source>
</evidence>
<feature type="region of interest" description="Disordered" evidence="1">
    <location>
        <begin position="70"/>
        <end position="104"/>
    </location>
</feature>
<name>A0A9R1XJ05_LACSA</name>
<dbReference type="Proteomes" id="UP000235145">
    <property type="component" value="Unassembled WGS sequence"/>
</dbReference>
<dbReference type="AlphaFoldDB" id="A0A9R1XJ05"/>
<dbReference type="EMBL" id="NBSK02000004">
    <property type="protein sequence ID" value="KAJ0209552.1"/>
    <property type="molecule type" value="Genomic_DNA"/>
</dbReference>
<proteinExistence type="predicted"/>
<protein>
    <submittedName>
        <fullName evidence="2">Uncharacterized protein</fullName>
    </submittedName>
</protein>
<organism evidence="2 3">
    <name type="scientific">Lactuca sativa</name>
    <name type="common">Garden lettuce</name>
    <dbReference type="NCBI Taxonomy" id="4236"/>
    <lineage>
        <taxon>Eukaryota</taxon>
        <taxon>Viridiplantae</taxon>
        <taxon>Streptophyta</taxon>
        <taxon>Embryophyta</taxon>
        <taxon>Tracheophyta</taxon>
        <taxon>Spermatophyta</taxon>
        <taxon>Magnoliopsida</taxon>
        <taxon>eudicotyledons</taxon>
        <taxon>Gunneridae</taxon>
        <taxon>Pentapetalae</taxon>
        <taxon>asterids</taxon>
        <taxon>campanulids</taxon>
        <taxon>Asterales</taxon>
        <taxon>Asteraceae</taxon>
        <taxon>Cichorioideae</taxon>
        <taxon>Cichorieae</taxon>
        <taxon>Lactucinae</taxon>
        <taxon>Lactuca</taxon>
    </lineage>
</organism>
<evidence type="ECO:0000313" key="2">
    <source>
        <dbReference type="EMBL" id="KAJ0209552.1"/>
    </source>
</evidence>
<evidence type="ECO:0000256" key="1">
    <source>
        <dbReference type="SAM" id="MobiDB-lite"/>
    </source>
</evidence>
<gene>
    <name evidence="2" type="ORF">LSAT_V11C400163670</name>
</gene>
<comment type="caution">
    <text evidence="2">The sequence shown here is derived from an EMBL/GenBank/DDBJ whole genome shotgun (WGS) entry which is preliminary data.</text>
</comment>
<keyword evidence="3" id="KW-1185">Reference proteome</keyword>
<reference evidence="2 3" key="1">
    <citation type="journal article" date="2017" name="Nat. Commun.">
        <title>Genome assembly with in vitro proximity ligation data and whole-genome triplication in lettuce.</title>
        <authorList>
            <person name="Reyes-Chin-Wo S."/>
            <person name="Wang Z."/>
            <person name="Yang X."/>
            <person name="Kozik A."/>
            <person name="Arikit S."/>
            <person name="Song C."/>
            <person name="Xia L."/>
            <person name="Froenicke L."/>
            <person name="Lavelle D.O."/>
            <person name="Truco M.J."/>
            <person name="Xia R."/>
            <person name="Zhu S."/>
            <person name="Xu C."/>
            <person name="Xu H."/>
            <person name="Xu X."/>
            <person name="Cox K."/>
            <person name="Korf I."/>
            <person name="Meyers B.C."/>
            <person name="Michelmore R.W."/>
        </authorList>
    </citation>
    <scope>NUCLEOTIDE SEQUENCE [LARGE SCALE GENOMIC DNA]</scope>
    <source>
        <strain evidence="3">cv. Salinas</strain>
        <tissue evidence="2">Seedlings</tissue>
    </source>
</reference>
<accession>A0A9R1XJ05</accession>
<feature type="compositionally biased region" description="Basic residues" evidence="1">
    <location>
        <begin position="90"/>
        <end position="104"/>
    </location>
</feature>
<sequence>MSLKKQTLDEPPALPKAAHDAWLKHIDDSLDVSCLMLAFMEKPISKLHVMLKTIKKNIPRKTPQVLIIREGKVKKNKGKNFKGNTQAGKGKGKKAPKTHHQRRRKRLPNMTHALSVVSWGIRNKIVLSTLMS</sequence>